<feature type="region of interest" description="Disordered" evidence="1">
    <location>
        <begin position="298"/>
        <end position="326"/>
    </location>
</feature>
<evidence type="ECO:0000313" key="2">
    <source>
        <dbReference type="EMBL" id="ABC01352.1"/>
    </source>
</evidence>
<gene>
    <name evidence="2" type="ordered locus">MCAP_0568</name>
</gene>
<evidence type="ECO:0000256" key="1">
    <source>
        <dbReference type="SAM" id="MobiDB-lite"/>
    </source>
</evidence>
<protein>
    <submittedName>
        <fullName evidence="2">Uncharacterized protein</fullName>
    </submittedName>
</protein>
<dbReference type="EMBL" id="CP000123">
    <property type="protein sequence ID" value="ABC01352.1"/>
    <property type="molecule type" value="Genomic_DNA"/>
</dbReference>
<dbReference type="AlphaFoldDB" id="Q2SRS6"/>
<dbReference type="NCBIfam" id="NF045891">
    <property type="entry name" value="ICE_Mbov_0400"/>
    <property type="match status" value="1"/>
</dbReference>
<organism evidence="2 3">
    <name type="scientific">Mycoplasma capricolum subsp. capricolum (strain California kid / ATCC 27343 / NCTC 10154)</name>
    <dbReference type="NCBI Taxonomy" id="340047"/>
    <lineage>
        <taxon>Bacteria</taxon>
        <taxon>Bacillati</taxon>
        <taxon>Mycoplasmatota</taxon>
        <taxon>Mollicutes</taxon>
        <taxon>Mycoplasmataceae</taxon>
        <taxon>Mycoplasma</taxon>
    </lineage>
</organism>
<dbReference type="KEGG" id="mcp:MCAP_0568"/>
<reference evidence="2 3" key="1">
    <citation type="submission" date="2005-09" db="EMBL/GenBank/DDBJ databases">
        <authorList>
            <person name="Glass J.I."/>
            <person name="Lartigue C."/>
            <person name="Pfannkoch C."/>
            <person name="Baden-Tillson H."/>
            <person name="Smith H.O."/>
            <person name="Venter J.C."/>
            <person name="Roske K."/>
            <person name="Wise K.S."/>
            <person name="Calcutt M.J."/>
            <person name="Nelson W.C."/>
            <person name="Nierman W.C."/>
        </authorList>
    </citation>
    <scope>NUCLEOTIDE SEQUENCE [LARGE SCALE GENOMIC DNA]</scope>
    <source>
        <strain evidence="3">California kid / ATCC 27343 / NCTC 10154</strain>
    </source>
</reference>
<dbReference type="PhylomeDB" id="Q2SRS6"/>
<sequence length="326" mass="39109">MYIYNIGSVVLAGPGWTLRSRKTEIEPKTTLFIRVVFLYNLIIKNIQWRNIMSNIQIGKVYKKRYKEFSFPIAKNKTGNLIDQHGHNRPYIIFFSDEKVFYLSAKTITSLNRKATINDKTNIIFEKDLYGNDRKIAVNCSVINVMDRELFESLYIKDSSFNDFQTDIKHYNKIMKKLFDVFDEIKYFEIDYIENNEPHWKTRNEAIKNKKECEMVIKGYHYLIRDNKISPEIILDKPEHFLEVTKEYFNILKIPPTDEAYDYVWNYKSIDWDDSSNVKKITQQAYDLVQKEQLEKEKQLKEKQAQQQIKKQEETDTNNHNHKFKMK</sequence>
<proteinExistence type="predicted"/>
<dbReference type="HOGENOM" id="CLU_073822_0_0_14"/>
<accession>Q2SRS6</accession>
<feature type="compositionally biased region" description="Basic and acidic residues" evidence="1">
    <location>
        <begin position="298"/>
        <end position="318"/>
    </location>
</feature>
<name>Q2SRS6_MYCCT</name>
<evidence type="ECO:0000313" key="3">
    <source>
        <dbReference type="Proteomes" id="UP000001928"/>
    </source>
</evidence>
<dbReference type="Proteomes" id="UP000001928">
    <property type="component" value="Chromosome"/>
</dbReference>